<name>B7QAX5_IXOSC</name>
<evidence type="ECO:0008006" key="5">
    <source>
        <dbReference type="Google" id="ProtNLM"/>
    </source>
</evidence>
<dbReference type="AlphaFoldDB" id="B7QAX5"/>
<organism>
    <name type="scientific">Ixodes scapularis</name>
    <name type="common">Black-legged tick</name>
    <name type="synonym">Deer tick</name>
    <dbReference type="NCBI Taxonomy" id="6945"/>
    <lineage>
        <taxon>Eukaryota</taxon>
        <taxon>Metazoa</taxon>
        <taxon>Ecdysozoa</taxon>
        <taxon>Arthropoda</taxon>
        <taxon>Chelicerata</taxon>
        <taxon>Arachnida</taxon>
        <taxon>Acari</taxon>
        <taxon>Parasitiformes</taxon>
        <taxon>Ixodida</taxon>
        <taxon>Ixodoidea</taxon>
        <taxon>Ixodidae</taxon>
        <taxon>Ixodinae</taxon>
        <taxon>Ixodes</taxon>
    </lineage>
</organism>
<dbReference type="PaxDb" id="6945-B7QAX5"/>
<dbReference type="GO" id="GO:0004222">
    <property type="term" value="F:metalloendopeptidase activity"/>
    <property type="evidence" value="ECO:0007669"/>
    <property type="project" value="InterPro"/>
</dbReference>
<reference evidence="2 4" key="1">
    <citation type="submission" date="2008-03" db="EMBL/GenBank/DDBJ databases">
        <title>Annotation of Ixodes scapularis.</title>
        <authorList>
            <consortium name="Ixodes scapularis Genome Project Consortium"/>
            <person name="Caler E."/>
            <person name="Hannick L.I."/>
            <person name="Bidwell S."/>
            <person name="Joardar V."/>
            <person name="Thiagarajan M."/>
            <person name="Amedeo P."/>
            <person name="Galinsky K.J."/>
            <person name="Schobel S."/>
            <person name="Inman J."/>
            <person name="Hostetler J."/>
            <person name="Miller J."/>
            <person name="Hammond M."/>
            <person name="Megy K."/>
            <person name="Lawson D."/>
            <person name="Kodira C."/>
            <person name="Sutton G."/>
            <person name="Meyer J."/>
            <person name="Hill C.A."/>
            <person name="Birren B."/>
            <person name="Nene V."/>
            <person name="Collins F."/>
            <person name="Alarcon-Chaidez F."/>
            <person name="Wikel S."/>
            <person name="Strausberg R."/>
        </authorList>
    </citation>
    <scope>NUCLEOTIDE SEQUENCE [LARGE SCALE GENOMIC DNA]</scope>
    <source>
        <strain evidence="4">Wikel</strain>
        <strain evidence="2">Wikel colony</strain>
    </source>
</reference>
<proteinExistence type="predicted"/>
<dbReference type="InParanoid" id="B7QAX5"/>
<dbReference type="EMBL" id="DS897104">
    <property type="protein sequence ID" value="EEC15997.1"/>
    <property type="molecule type" value="Genomic_DNA"/>
</dbReference>
<dbReference type="VEuPathDB" id="VectorBase:ISCW013089"/>
<evidence type="ECO:0000256" key="1">
    <source>
        <dbReference type="SAM" id="Phobius"/>
    </source>
</evidence>
<feature type="transmembrane region" description="Helical" evidence="1">
    <location>
        <begin position="20"/>
        <end position="43"/>
    </location>
</feature>
<dbReference type="HOGENOM" id="CLU_1157534_0_0_1"/>
<evidence type="ECO:0000313" key="2">
    <source>
        <dbReference type="EMBL" id="EEC15997.1"/>
    </source>
</evidence>
<dbReference type="EnsemblMetazoa" id="ISCW013089-RA">
    <property type="protein sequence ID" value="ISCW013089-PA"/>
    <property type="gene ID" value="ISCW013089"/>
</dbReference>
<keyword evidence="4" id="KW-1185">Reference proteome</keyword>
<dbReference type="VEuPathDB" id="VectorBase:ISCI013089"/>
<accession>B7QAX5</accession>
<keyword evidence="1" id="KW-0812">Transmembrane</keyword>
<dbReference type="PROSITE" id="PS51885">
    <property type="entry name" value="NEPRILYSIN"/>
    <property type="match status" value="1"/>
</dbReference>
<sequence>MATPASNDVPNPLPNRPEGRATIASVIVGLLVAVAYLGLLIVFATSHAPFEQHTPSSNLTYCCPNLAAELVKAANFSLDPCTNFLSYTCYNFHRLRGDVVDPVTNMAVLGVRMAFSFWTIILKHQGWNPISKARITGIIGCYPDITIERFSDGVTFRLALKSAATAARTMVPGWNVGLKAWSIQTLSPAQMFYMRSVFVYCDDWKTGQASAVYLEIDDFRSTFACPPRQQGWAKNCSYDL</sequence>
<dbReference type="EMBL" id="ABJB010055140">
    <property type="status" value="NOT_ANNOTATED_CDS"/>
    <property type="molecule type" value="Genomic_DNA"/>
</dbReference>
<reference evidence="3" key="2">
    <citation type="submission" date="2020-05" db="UniProtKB">
        <authorList>
            <consortium name="EnsemblMetazoa"/>
        </authorList>
    </citation>
    <scope>IDENTIFICATION</scope>
    <source>
        <strain evidence="3">wikel</strain>
    </source>
</reference>
<protein>
    <recommendedName>
        <fullName evidence="5">Peptidase M13 N-terminal domain-containing protein</fullName>
    </recommendedName>
</protein>
<keyword evidence="1" id="KW-0472">Membrane</keyword>
<dbReference type="InterPro" id="IPR000718">
    <property type="entry name" value="Peptidase_M13"/>
</dbReference>
<dbReference type="GO" id="GO:0006508">
    <property type="term" value="P:proteolysis"/>
    <property type="evidence" value="ECO:0007669"/>
    <property type="project" value="InterPro"/>
</dbReference>
<evidence type="ECO:0000313" key="4">
    <source>
        <dbReference type="Proteomes" id="UP000001555"/>
    </source>
</evidence>
<gene>
    <name evidence="2" type="ORF">IscW_ISCW013089</name>
</gene>
<evidence type="ECO:0000313" key="3">
    <source>
        <dbReference type="EnsemblMetazoa" id="ISCW013089-PA"/>
    </source>
</evidence>
<dbReference type="Proteomes" id="UP000001555">
    <property type="component" value="Unassembled WGS sequence"/>
</dbReference>
<keyword evidence="1" id="KW-1133">Transmembrane helix</keyword>